<name>A0A1U7NDS9_9FIRM</name>
<dbReference type="Gene3D" id="3.40.50.150">
    <property type="entry name" value="Vaccinia Virus protein VP39"/>
    <property type="match status" value="1"/>
</dbReference>
<reference evidence="3 4" key="1">
    <citation type="submission" date="2016-11" db="EMBL/GenBank/DDBJ databases">
        <title>Description of two novel members of the family Erysipelotrichaceae: Ileibacterium lipovorans gen. nov., sp. nov. and Dubosiella newyorkensis, gen. nov., sp. nov.</title>
        <authorList>
            <person name="Cox L.M."/>
            <person name="Sohn J."/>
            <person name="Tyrrell K.L."/>
            <person name="Citron D.M."/>
            <person name="Lawson P.A."/>
            <person name="Patel N.B."/>
            <person name="Iizumi T."/>
            <person name="Perez-Perez G.I."/>
            <person name="Goldstein E.J."/>
            <person name="Blaser M.J."/>
        </authorList>
    </citation>
    <scope>NUCLEOTIDE SEQUENCE [LARGE SCALE GENOMIC DNA]</scope>
    <source>
        <strain evidence="3 4">NYU-BL-A3</strain>
    </source>
</reference>
<dbReference type="InterPro" id="IPR029063">
    <property type="entry name" value="SAM-dependent_MTases_sf"/>
</dbReference>
<dbReference type="CDD" id="cd01106">
    <property type="entry name" value="HTH_TipAL-Mta"/>
    <property type="match status" value="1"/>
</dbReference>
<dbReference type="RefSeq" id="WP_075820756.1">
    <property type="nucleotide sequence ID" value="NZ_CAJUTZ010000001.1"/>
</dbReference>
<keyword evidence="4" id="KW-1185">Reference proteome</keyword>
<dbReference type="PROSITE" id="PS50937">
    <property type="entry name" value="HTH_MERR_2"/>
    <property type="match status" value="1"/>
</dbReference>
<dbReference type="InterPro" id="IPR000551">
    <property type="entry name" value="MerR-type_HTH_dom"/>
</dbReference>
<dbReference type="PANTHER" id="PTHR30204">
    <property type="entry name" value="REDOX-CYCLING DRUG-SENSING TRANSCRIPTIONAL ACTIVATOR SOXR"/>
    <property type="match status" value="1"/>
</dbReference>
<dbReference type="GO" id="GO:0003677">
    <property type="term" value="F:DNA binding"/>
    <property type="evidence" value="ECO:0007669"/>
    <property type="project" value="UniProtKB-KW"/>
</dbReference>
<feature type="domain" description="HTH merR-type" evidence="2">
    <location>
        <begin position="12"/>
        <end position="81"/>
    </location>
</feature>
<evidence type="ECO:0000256" key="1">
    <source>
        <dbReference type="ARBA" id="ARBA00023125"/>
    </source>
</evidence>
<protein>
    <recommendedName>
        <fullName evidence="2">HTH merR-type domain-containing protein</fullName>
    </recommendedName>
</protein>
<dbReference type="CDD" id="cd02440">
    <property type="entry name" value="AdoMet_MTases"/>
    <property type="match status" value="1"/>
</dbReference>
<dbReference type="Gene3D" id="1.10.1660.10">
    <property type="match status" value="1"/>
</dbReference>
<dbReference type="PRINTS" id="PR00040">
    <property type="entry name" value="HTHMERR"/>
</dbReference>
<gene>
    <name evidence="3" type="ORF">BO222_10425</name>
</gene>
<dbReference type="GeneID" id="82203565"/>
<dbReference type="SUPFAM" id="SSF46955">
    <property type="entry name" value="Putative DNA-binding domain"/>
    <property type="match status" value="1"/>
</dbReference>
<dbReference type="Pfam" id="PF13411">
    <property type="entry name" value="MerR_1"/>
    <property type="match status" value="1"/>
</dbReference>
<dbReference type="GO" id="GO:0003700">
    <property type="term" value="F:DNA-binding transcription factor activity"/>
    <property type="evidence" value="ECO:0007669"/>
    <property type="project" value="InterPro"/>
</dbReference>
<evidence type="ECO:0000313" key="3">
    <source>
        <dbReference type="EMBL" id="OLU37514.1"/>
    </source>
</evidence>
<proteinExistence type="predicted"/>
<dbReference type="InterPro" id="IPR013216">
    <property type="entry name" value="Methyltransf_11"/>
</dbReference>
<dbReference type="SUPFAM" id="SSF53335">
    <property type="entry name" value="S-adenosyl-L-methionine-dependent methyltransferases"/>
    <property type="match status" value="1"/>
</dbReference>
<dbReference type="OrthoDB" id="9777497at2"/>
<keyword evidence="1" id="KW-0238">DNA-binding</keyword>
<evidence type="ECO:0000259" key="2">
    <source>
        <dbReference type="PROSITE" id="PS50937"/>
    </source>
</evidence>
<dbReference type="AlphaFoldDB" id="A0A1U7NDS9"/>
<dbReference type="InterPro" id="IPR009061">
    <property type="entry name" value="DNA-bd_dom_put_sf"/>
</dbReference>
<comment type="caution">
    <text evidence="3">The sequence shown here is derived from an EMBL/GenBank/DDBJ whole genome shotgun (WGS) entry which is preliminary data.</text>
</comment>
<sequence>MKIRNDIKNEKLFSTGEFASIAQVTKRTLQFYDRKGLLKPSYILDNGYRKYTLKDLERLQKILMFKELGFSLDEITMLLLDSRKDLLNSIRIQKDLVNDKINHLKNVHESLGLASLKLESGNSDSEDVILNLIQVLKKDENLVEQYKTANNLRIRTNLHQKYSTAKVPWFEWLFSQLRFDHVNRILEIGCGNGLLWKNCSRSMRNRDIFLSDISEGMVDEARKQLNTYDYSFMVFAAESIPFKNSYFDAVIANHMLFYLKDFSQGMKEINRVLCDHGTLYASAYGKNHMKEVTELVKEFDPQIYLSDENLFDRFGKENGKELLSTWFNEIVYIPYEDHLEVTDSRDLADYIISCHGNQNERLRGRIDEFLEFLDCKMKQMGKIVITKDAGLFIAKK</sequence>
<dbReference type="Proteomes" id="UP000186341">
    <property type="component" value="Unassembled WGS sequence"/>
</dbReference>
<accession>A0A1U7NDS9</accession>
<dbReference type="Pfam" id="PF08241">
    <property type="entry name" value="Methyltransf_11"/>
    <property type="match status" value="1"/>
</dbReference>
<dbReference type="EMBL" id="MPJW01000199">
    <property type="protein sequence ID" value="OLU37514.1"/>
    <property type="molecule type" value="Genomic_DNA"/>
</dbReference>
<organism evidence="3 4">
    <name type="scientific">Ileibacterium valens</name>
    <dbReference type="NCBI Taxonomy" id="1862668"/>
    <lineage>
        <taxon>Bacteria</taxon>
        <taxon>Bacillati</taxon>
        <taxon>Bacillota</taxon>
        <taxon>Erysipelotrichia</taxon>
        <taxon>Erysipelotrichales</taxon>
        <taxon>Erysipelotrichaceae</taxon>
        <taxon>Ileibacterium</taxon>
    </lineage>
</organism>
<dbReference type="GO" id="GO:0008757">
    <property type="term" value="F:S-adenosylmethionine-dependent methyltransferase activity"/>
    <property type="evidence" value="ECO:0007669"/>
    <property type="project" value="InterPro"/>
</dbReference>
<dbReference type="SMART" id="SM00422">
    <property type="entry name" value="HTH_MERR"/>
    <property type="match status" value="1"/>
</dbReference>
<evidence type="ECO:0000313" key="4">
    <source>
        <dbReference type="Proteomes" id="UP000186341"/>
    </source>
</evidence>
<dbReference type="PANTHER" id="PTHR30204:SF96">
    <property type="entry name" value="CHROMOSOME-ANCHORING PROTEIN RACA"/>
    <property type="match status" value="1"/>
</dbReference>
<dbReference type="InterPro" id="IPR047057">
    <property type="entry name" value="MerR_fam"/>
</dbReference>